<gene>
    <name evidence="3" type="ORF">M441DRAFT_92829</name>
</gene>
<dbReference type="Proteomes" id="UP000240493">
    <property type="component" value="Unassembled WGS sequence"/>
</dbReference>
<evidence type="ECO:0000259" key="2">
    <source>
        <dbReference type="Pfam" id="PF14479"/>
    </source>
</evidence>
<evidence type="ECO:0000313" key="4">
    <source>
        <dbReference type="Proteomes" id="UP000240493"/>
    </source>
</evidence>
<evidence type="ECO:0000256" key="1">
    <source>
        <dbReference type="SAM" id="MobiDB-lite"/>
    </source>
</evidence>
<dbReference type="InterPro" id="IPR038305">
    <property type="entry name" value="HeLo_sf"/>
</dbReference>
<dbReference type="Gene3D" id="1.20.120.1020">
    <property type="entry name" value="Prion-inhibition and propagation, HeLo domain"/>
    <property type="match status" value="1"/>
</dbReference>
<dbReference type="Pfam" id="PF14479">
    <property type="entry name" value="HeLo"/>
    <property type="match status" value="1"/>
</dbReference>
<dbReference type="AlphaFoldDB" id="A0A2T3YWE1"/>
<feature type="compositionally biased region" description="Low complexity" evidence="1">
    <location>
        <begin position="144"/>
        <end position="157"/>
    </location>
</feature>
<dbReference type="EMBL" id="KZ679269">
    <property type="protein sequence ID" value="PTB36888.1"/>
    <property type="molecule type" value="Genomic_DNA"/>
</dbReference>
<protein>
    <recommendedName>
        <fullName evidence="2">Prion-inhibition and propagation HeLo domain-containing protein</fullName>
    </recommendedName>
</protein>
<sequence>MMQATGPETLLWNPPAGRHGSTLPHSTWYSRPAGAQVKMAYLILYQAVGNTANIPHVLFHLLVHAQRAREFEDEFERHQLRLDILQVRLSRQIETLSTLGNAAEGNNGTTIQDNERSLAEILAAVQQTLFKAQRDATKMRAELAASTTASSSGAADAGSGGGDPPLGEQPARLRALAFLEKRRLQTAKAIGIMQWVIYKRDRFNRSIADIAALVADVETLASNQESERL</sequence>
<organism evidence="3 4">
    <name type="scientific">Trichoderma asperellum (strain ATCC 204424 / CBS 433.97 / NBRC 101777)</name>
    <dbReference type="NCBI Taxonomy" id="1042311"/>
    <lineage>
        <taxon>Eukaryota</taxon>
        <taxon>Fungi</taxon>
        <taxon>Dikarya</taxon>
        <taxon>Ascomycota</taxon>
        <taxon>Pezizomycotina</taxon>
        <taxon>Sordariomycetes</taxon>
        <taxon>Hypocreomycetidae</taxon>
        <taxon>Hypocreales</taxon>
        <taxon>Hypocreaceae</taxon>
        <taxon>Trichoderma</taxon>
    </lineage>
</organism>
<keyword evidence="4" id="KW-1185">Reference proteome</keyword>
<name>A0A2T3YWE1_TRIA4</name>
<evidence type="ECO:0000313" key="3">
    <source>
        <dbReference type="EMBL" id="PTB36888.1"/>
    </source>
</evidence>
<proteinExistence type="predicted"/>
<reference evidence="3 4" key="1">
    <citation type="submission" date="2016-07" db="EMBL/GenBank/DDBJ databases">
        <title>Multiple horizontal gene transfer events from other fungi enriched the ability of initially mycotrophic Trichoderma (Ascomycota) to feed on dead plant biomass.</title>
        <authorList>
            <consortium name="DOE Joint Genome Institute"/>
            <person name="Aerts A."/>
            <person name="Atanasova L."/>
            <person name="Chenthamara K."/>
            <person name="Zhang J."/>
            <person name="Grujic M."/>
            <person name="Henrissat B."/>
            <person name="Kuo A."/>
            <person name="Salamov A."/>
            <person name="Lipzen A."/>
            <person name="Labutti K."/>
            <person name="Barry K."/>
            <person name="Miao Y."/>
            <person name="Rahimi M.J."/>
            <person name="Shen Q."/>
            <person name="Grigoriev I.V."/>
            <person name="Kubicek C.P."/>
            <person name="Druzhinina I.S."/>
        </authorList>
    </citation>
    <scope>NUCLEOTIDE SEQUENCE [LARGE SCALE GENOMIC DNA]</scope>
    <source>
        <strain evidence="3 4">CBS 433.97</strain>
    </source>
</reference>
<dbReference type="STRING" id="1042311.A0A2T3YWE1"/>
<dbReference type="OrthoDB" id="20872at2759"/>
<feature type="region of interest" description="Disordered" evidence="1">
    <location>
        <begin position="141"/>
        <end position="167"/>
    </location>
</feature>
<feature type="domain" description="Prion-inhibition and propagation HeLo" evidence="2">
    <location>
        <begin position="65"/>
        <end position="226"/>
    </location>
</feature>
<dbReference type="InterPro" id="IPR029498">
    <property type="entry name" value="HeLo_dom"/>
</dbReference>
<accession>A0A2T3YWE1</accession>